<feature type="region of interest" description="Disordered" evidence="1">
    <location>
        <begin position="271"/>
        <end position="302"/>
    </location>
</feature>
<keyword evidence="3" id="KW-1185">Reference proteome</keyword>
<gene>
    <name evidence="2" type="ORF">RDWZM_008455</name>
</gene>
<organism evidence="2 3">
    <name type="scientific">Blomia tropicalis</name>
    <name type="common">Mite</name>
    <dbReference type="NCBI Taxonomy" id="40697"/>
    <lineage>
        <taxon>Eukaryota</taxon>
        <taxon>Metazoa</taxon>
        <taxon>Ecdysozoa</taxon>
        <taxon>Arthropoda</taxon>
        <taxon>Chelicerata</taxon>
        <taxon>Arachnida</taxon>
        <taxon>Acari</taxon>
        <taxon>Acariformes</taxon>
        <taxon>Sarcoptiformes</taxon>
        <taxon>Astigmata</taxon>
        <taxon>Glycyphagoidea</taxon>
        <taxon>Echimyopodidae</taxon>
        <taxon>Blomia</taxon>
    </lineage>
</organism>
<dbReference type="EMBL" id="JAPWDV010000003">
    <property type="protein sequence ID" value="KAJ6217298.1"/>
    <property type="molecule type" value="Genomic_DNA"/>
</dbReference>
<accession>A0A9Q0RIV7</accession>
<name>A0A9Q0RIV7_BLOTA</name>
<protein>
    <submittedName>
        <fullName evidence="2">Uncharacterized protein</fullName>
    </submittedName>
</protein>
<proteinExistence type="predicted"/>
<evidence type="ECO:0000256" key="1">
    <source>
        <dbReference type="SAM" id="MobiDB-lite"/>
    </source>
</evidence>
<dbReference type="AlphaFoldDB" id="A0A9Q0RIV7"/>
<sequence length="339" mass="39444">MVHGDTIKSDETASSITYFESPGVNQWSVSNPLRIEHEPSTDQHTKTRPNEMISNVYVSPMKPRTKIMYTNNGYITETINRKEPKSVDLIMDFRPIKRYQGLKPNIIDDHRFHSKPMIVKSNQHETIKPKLIPYAGPKGAEIIRRPLSKQQQQQKRPKQRFQLNVRQLVNQFQLVSMKPLLNQPNQPIQPSIREIESRLLKSPFTFYKANQMFVPINNQPFPIKSVAFALNQAGQGDELINQQADILDHQLIALINRKVNKNKKMYEMDNSLEQDDEENDTDYDQYDENENEHKERSKNRKKLYNQIGVTQISPNFYRLPSLNHGFRSATLGTIGYIPN</sequence>
<dbReference type="Proteomes" id="UP001142055">
    <property type="component" value="Chromosome 3"/>
</dbReference>
<reference evidence="2" key="1">
    <citation type="submission" date="2022-12" db="EMBL/GenBank/DDBJ databases">
        <title>Genome assemblies of Blomia tropicalis.</title>
        <authorList>
            <person name="Cui Y."/>
        </authorList>
    </citation>
    <scope>NUCLEOTIDE SEQUENCE</scope>
    <source>
        <tissue evidence="2">Adult mites</tissue>
    </source>
</reference>
<comment type="caution">
    <text evidence="2">The sequence shown here is derived from an EMBL/GenBank/DDBJ whole genome shotgun (WGS) entry which is preliminary data.</text>
</comment>
<evidence type="ECO:0000313" key="2">
    <source>
        <dbReference type="EMBL" id="KAJ6217298.1"/>
    </source>
</evidence>
<feature type="compositionally biased region" description="Acidic residues" evidence="1">
    <location>
        <begin position="271"/>
        <end position="290"/>
    </location>
</feature>
<evidence type="ECO:0000313" key="3">
    <source>
        <dbReference type="Proteomes" id="UP001142055"/>
    </source>
</evidence>